<keyword evidence="3" id="KW-0645">Protease</keyword>
<dbReference type="EMBL" id="SPSB01000004">
    <property type="protein sequence ID" value="TFV93580.1"/>
    <property type="molecule type" value="Genomic_DNA"/>
</dbReference>
<sequence>MKKILLLCTISILLSNCTEKQKEDISSNLKPIATLSEYLLESGYTKVQMEKEKSGHLHLKGKINGVDANFILDTGAGLTIIETKRKNKFNMESRAAQSTGTGAGGANLRMEDSGNNTIELGSVKIENQKLTLMNLNHVNNAFISLGIKETDGIIGADILSDNEAIIDYNNLILYLKKAEKTAN</sequence>
<dbReference type="InterPro" id="IPR034122">
    <property type="entry name" value="Retropepsin-like_bacterial"/>
</dbReference>
<dbReference type="CDD" id="cd05483">
    <property type="entry name" value="retropepsin_like_bacteria"/>
    <property type="match status" value="1"/>
</dbReference>
<reference evidence="3 4" key="1">
    <citation type="submission" date="2019-03" db="EMBL/GenBank/DDBJ databases">
        <title>Algoriphagus sp. nov, a new strain isolated from root system soil of mangrove plant Kandelia.</title>
        <authorList>
            <person name="Yin Q."/>
            <person name="Wang K."/>
            <person name="Song Z."/>
        </authorList>
    </citation>
    <scope>NUCLEOTIDE SEQUENCE [LARGE SCALE GENOMIC DNA]</scope>
    <source>
        <strain evidence="3 4">XY-J91</strain>
    </source>
</reference>
<dbReference type="SUPFAM" id="SSF50630">
    <property type="entry name" value="Acid proteases"/>
    <property type="match status" value="1"/>
</dbReference>
<feature type="domain" description="Peptidase A2" evidence="2">
    <location>
        <begin position="68"/>
        <end position="105"/>
    </location>
</feature>
<keyword evidence="4" id="KW-1185">Reference proteome</keyword>
<dbReference type="OrthoDB" id="7433208at2"/>
<dbReference type="InterPro" id="IPR001995">
    <property type="entry name" value="Peptidase_A2_cat"/>
</dbReference>
<dbReference type="Gene3D" id="2.40.70.10">
    <property type="entry name" value="Acid Proteases"/>
    <property type="match status" value="1"/>
</dbReference>
<proteinExistence type="predicted"/>
<name>A0A4Y9QMW5_9BACT</name>
<organism evidence="3 4">
    <name type="scientific">Algoriphagus kandeliae</name>
    <dbReference type="NCBI Taxonomy" id="2562278"/>
    <lineage>
        <taxon>Bacteria</taxon>
        <taxon>Pseudomonadati</taxon>
        <taxon>Bacteroidota</taxon>
        <taxon>Cytophagia</taxon>
        <taxon>Cytophagales</taxon>
        <taxon>Cyclobacteriaceae</taxon>
        <taxon>Algoriphagus</taxon>
    </lineage>
</organism>
<evidence type="ECO:0000256" key="1">
    <source>
        <dbReference type="ARBA" id="ARBA00022801"/>
    </source>
</evidence>
<comment type="caution">
    <text evidence="3">The sequence shown here is derived from an EMBL/GenBank/DDBJ whole genome shotgun (WGS) entry which is preliminary data.</text>
</comment>
<dbReference type="Pfam" id="PF13650">
    <property type="entry name" value="Asp_protease_2"/>
    <property type="match status" value="1"/>
</dbReference>
<dbReference type="AlphaFoldDB" id="A0A4Y9QMW5"/>
<gene>
    <name evidence="3" type="ORF">E4S40_15150</name>
</gene>
<dbReference type="GO" id="GO:0004190">
    <property type="term" value="F:aspartic-type endopeptidase activity"/>
    <property type="evidence" value="ECO:0007669"/>
    <property type="project" value="InterPro"/>
</dbReference>
<dbReference type="PROSITE" id="PS50175">
    <property type="entry name" value="ASP_PROT_RETROV"/>
    <property type="match status" value="1"/>
</dbReference>
<dbReference type="Proteomes" id="UP000297647">
    <property type="component" value="Unassembled WGS sequence"/>
</dbReference>
<protein>
    <submittedName>
        <fullName evidence="3">Acid protease</fullName>
    </submittedName>
</protein>
<dbReference type="RefSeq" id="WP_135076011.1">
    <property type="nucleotide sequence ID" value="NZ_SPSB01000004.1"/>
</dbReference>
<keyword evidence="1" id="KW-0378">Hydrolase</keyword>
<accession>A0A4Y9QMW5</accession>
<evidence type="ECO:0000313" key="3">
    <source>
        <dbReference type="EMBL" id="TFV93580.1"/>
    </source>
</evidence>
<evidence type="ECO:0000259" key="2">
    <source>
        <dbReference type="PROSITE" id="PS50175"/>
    </source>
</evidence>
<dbReference type="InterPro" id="IPR021109">
    <property type="entry name" value="Peptidase_aspartic_dom_sf"/>
</dbReference>
<dbReference type="GO" id="GO:0006508">
    <property type="term" value="P:proteolysis"/>
    <property type="evidence" value="ECO:0007669"/>
    <property type="project" value="UniProtKB-KW"/>
</dbReference>
<evidence type="ECO:0000313" key="4">
    <source>
        <dbReference type="Proteomes" id="UP000297647"/>
    </source>
</evidence>